<dbReference type="InterPro" id="IPR016181">
    <property type="entry name" value="Acyl_CoA_acyltransferase"/>
</dbReference>
<evidence type="ECO:0000313" key="2">
    <source>
        <dbReference type="Proteomes" id="UP000784286"/>
    </source>
</evidence>
<reference evidence="1" key="2">
    <citation type="submission" date="2021-04" db="EMBL/GenBank/DDBJ databases">
        <authorList>
            <person name="Gilroy R."/>
        </authorList>
    </citation>
    <scope>NUCLEOTIDE SEQUENCE</scope>
    <source>
        <strain evidence="1">8470</strain>
    </source>
</reference>
<evidence type="ECO:0000313" key="1">
    <source>
        <dbReference type="EMBL" id="MBU3857102.1"/>
    </source>
</evidence>
<dbReference type="InterPro" id="IPR039968">
    <property type="entry name" value="BcerS-like"/>
</dbReference>
<dbReference type="PANTHER" id="PTHR41368">
    <property type="entry name" value="PROTEIN YGHO"/>
    <property type="match status" value="1"/>
</dbReference>
<dbReference type="Proteomes" id="UP000784286">
    <property type="component" value="Unassembled WGS sequence"/>
</dbReference>
<comment type="caution">
    <text evidence="1">The sequence shown here is derived from an EMBL/GenBank/DDBJ whole genome shotgun (WGS) entry which is preliminary data.</text>
</comment>
<dbReference type="AlphaFoldDB" id="A0A948TP81"/>
<name>A0A948TP81_9BACT</name>
<protein>
    <submittedName>
        <fullName evidence="1">N-acetyltransferase</fullName>
    </submittedName>
</protein>
<dbReference type="Gene3D" id="3.40.630.30">
    <property type="match status" value="1"/>
</dbReference>
<sequence length="395" mass="45950">MKDVRIKKVQSKHEMDDFIKFPERLYEGCPYYVPDMESDVRDTFDPKKNAGLEFSEMQPFVAYDGEGRVVGRITGIINRHANEKWKTRNVRFGFIEFVDDRDVSEALLAAVEEWGRERGMEYIQGPMGIFDFDKEGMLVDDFDQTGSMITIYNYPYYPEHMEALGYEKEVDWVQIRIDIPETVPAKYARVARLSKEMFGLHVRKLNQKDIDNGYGRRVFQLLNEAYSPLFGYTEMSDRQIDLYVDRYFPLINPEMLPVIENDKGELVGVAITMGSLSSALRKSRGRLLPFGWYHLLKALKWKHDEKAELLLIAVRPDYQGLGVNALFFDDLIPIYNRLHYKWAETGPQLESNVKELSQWKPLNPKLVKRRRCYRKRIGCSAPGSSREEACQTSAS</sequence>
<organism evidence="1 2">
    <name type="scientific">Candidatus Phocaeicola excrementipullorum</name>
    <dbReference type="NCBI Taxonomy" id="2838731"/>
    <lineage>
        <taxon>Bacteria</taxon>
        <taxon>Pseudomonadati</taxon>
        <taxon>Bacteroidota</taxon>
        <taxon>Bacteroidia</taxon>
        <taxon>Bacteroidales</taxon>
        <taxon>Bacteroidaceae</taxon>
        <taxon>Phocaeicola</taxon>
    </lineage>
</organism>
<dbReference type="EMBL" id="JAHLFJ010000100">
    <property type="protein sequence ID" value="MBU3857102.1"/>
    <property type="molecule type" value="Genomic_DNA"/>
</dbReference>
<reference evidence="1" key="1">
    <citation type="journal article" date="2021" name="PeerJ">
        <title>Extensive microbial diversity within the chicken gut microbiome revealed by metagenomics and culture.</title>
        <authorList>
            <person name="Gilroy R."/>
            <person name="Ravi A."/>
            <person name="Getino M."/>
            <person name="Pursley I."/>
            <person name="Horton D.L."/>
            <person name="Alikhan N.F."/>
            <person name="Baker D."/>
            <person name="Gharbi K."/>
            <person name="Hall N."/>
            <person name="Watson M."/>
            <person name="Adriaenssens E.M."/>
            <person name="Foster-Nyarko E."/>
            <person name="Jarju S."/>
            <person name="Secka A."/>
            <person name="Antonio M."/>
            <person name="Oren A."/>
            <person name="Chaudhuri R.R."/>
            <person name="La Ragione R."/>
            <person name="Hildebrand F."/>
            <person name="Pallen M.J."/>
        </authorList>
    </citation>
    <scope>NUCLEOTIDE SEQUENCE</scope>
    <source>
        <strain evidence="1">8470</strain>
    </source>
</reference>
<proteinExistence type="predicted"/>
<accession>A0A948TP81</accession>
<dbReference type="SUPFAM" id="SSF55729">
    <property type="entry name" value="Acyl-CoA N-acyltransferases (Nat)"/>
    <property type="match status" value="1"/>
</dbReference>
<gene>
    <name evidence="1" type="ORF">H9928_11280</name>
</gene>
<dbReference type="PANTHER" id="PTHR41368:SF1">
    <property type="entry name" value="PROTEIN YGHO"/>
    <property type="match status" value="1"/>
</dbReference>